<keyword evidence="3" id="KW-1185">Reference proteome</keyword>
<proteinExistence type="predicted"/>
<accession>A0A8J2JAL5</accession>
<organism evidence="2 3">
    <name type="scientific">Allacma fusca</name>
    <dbReference type="NCBI Taxonomy" id="39272"/>
    <lineage>
        <taxon>Eukaryota</taxon>
        <taxon>Metazoa</taxon>
        <taxon>Ecdysozoa</taxon>
        <taxon>Arthropoda</taxon>
        <taxon>Hexapoda</taxon>
        <taxon>Collembola</taxon>
        <taxon>Symphypleona</taxon>
        <taxon>Sminthuridae</taxon>
        <taxon>Allacma</taxon>
    </lineage>
</organism>
<evidence type="ECO:0000313" key="2">
    <source>
        <dbReference type="EMBL" id="CAG7681233.1"/>
    </source>
</evidence>
<gene>
    <name evidence="2" type="ORF">AFUS01_LOCUS2787</name>
</gene>
<name>A0A8J2JAL5_9HEXA</name>
<feature type="region of interest" description="Disordered" evidence="1">
    <location>
        <begin position="79"/>
        <end position="117"/>
    </location>
</feature>
<evidence type="ECO:0000313" key="3">
    <source>
        <dbReference type="Proteomes" id="UP000708208"/>
    </source>
</evidence>
<protein>
    <submittedName>
        <fullName evidence="2">Uncharacterized protein</fullName>
    </submittedName>
</protein>
<feature type="non-terminal residue" evidence="2">
    <location>
        <position position="117"/>
    </location>
</feature>
<dbReference type="Proteomes" id="UP000708208">
    <property type="component" value="Unassembled WGS sequence"/>
</dbReference>
<dbReference type="AlphaFoldDB" id="A0A8J2JAL5"/>
<evidence type="ECO:0000256" key="1">
    <source>
        <dbReference type="SAM" id="MobiDB-lite"/>
    </source>
</evidence>
<feature type="non-terminal residue" evidence="2">
    <location>
        <position position="1"/>
    </location>
</feature>
<comment type="caution">
    <text evidence="2">The sequence shown here is derived from an EMBL/GenBank/DDBJ whole genome shotgun (WGS) entry which is preliminary data.</text>
</comment>
<dbReference type="EMBL" id="CAJVCH010016171">
    <property type="protein sequence ID" value="CAG7681233.1"/>
    <property type="molecule type" value="Genomic_DNA"/>
</dbReference>
<feature type="compositionally biased region" description="Polar residues" evidence="1">
    <location>
        <begin position="82"/>
        <end position="94"/>
    </location>
</feature>
<reference evidence="2" key="1">
    <citation type="submission" date="2021-06" db="EMBL/GenBank/DDBJ databases">
        <authorList>
            <person name="Hodson N. C."/>
            <person name="Mongue J. A."/>
            <person name="Jaron S. K."/>
        </authorList>
    </citation>
    <scope>NUCLEOTIDE SEQUENCE</scope>
</reference>
<sequence>DYPEFYEDYNFSHAGDVNHDEMIRDVAPEPNAEVVIQDIPAVPIMPPVVEEIVPEPVNVEPVQPIVPIPEPVIPDSIPRSRVVSSQGSVASRTSSRVKKPTVKLAVDPSKKSYKALK</sequence>